<reference evidence="2 3" key="1">
    <citation type="journal article" date="2022" name="Int. J. Syst. Evol. Microbiol.">
        <title>Noviherbaspirillum aridicola sp. nov., isolated from an arid soil in Pakistan.</title>
        <authorList>
            <person name="Khan I.U."/>
            <person name="Saqib M."/>
            <person name="Amin A."/>
            <person name="Hussain F."/>
            <person name="Li L."/>
            <person name="Liu Y.H."/>
            <person name="Fang B.Z."/>
            <person name="Ahmed I."/>
            <person name="Li W.J."/>
        </authorList>
    </citation>
    <scope>NUCLEOTIDE SEQUENCE [LARGE SCALE GENOMIC DNA]</scope>
    <source>
        <strain evidence="2 3">NCCP-691</strain>
    </source>
</reference>
<protein>
    <submittedName>
        <fullName evidence="2">Uncharacterized protein</fullName>
    </submittedName>
</protein>
<keyword evidence="1" id="KW-0812">Transmembrane</keyword>
<feature type="transmembrane region" description="Helical" evidence="1">
    <location>
        <begin position="98"/>
        <end position="115"/>
    </location>
</feature>
<keyword evidence="1" id="KW-0472">Membrane</keyword>
<gene>
    <name evidence="2" type="ORF">NCCP691_29200</name>
</gene>
<feature type="transmembrane region" description="Helical" evidence="1">
    <location>
        <begin position="7"/>
        <end position="31"/>
    </location>
</feature>
<proteinExistence type="predicted"/>
<comment type="caution">
    <text evidence="2">The sequence shown here is derived from an EMBL/GenBank/DDBJ whole genome shotgun (WGS) entry which is preliminary data.</text>
</comment>
<name>A0ABQ4Q6Q1_9BURK</name>
<keyword evidence="1" id="KW-1133">Transmembrane helix</keyword>
<accession>A0ABQ4Q6Q1</accession>
<evidence type="ECO:0000313" key="3">
    <source>
        <dbReference type="Proteomes" id="UP000887222"/>
    </source>
</evidence>
<dbReference type="EMBL" id="BPMK01000013">
    <property type="protein sequence ID" value="GIZ52906.1"/>
    <property type="molecule type" value="Genomic_DNA"/>
</dbReference>
<dbReference type="Proteomes" id="UP000887222">
    <property type="component" value="Unassembled WGS sequence"/>
</dbReference>
<evidence type="ECO:0000313" key="2">
    <source>
        <dbReference type="EMBL" id="GIZ52906.1"/>
    </source>
</evidence>
<organism evidence="2 3">
    <name type="scientific">Noviherbaspirillum aridicola</name>
    <dbReference type="NCBI Taxonomy" id="2849687"/>
    <lineage>
        <taxon>Bacteria</taxon>
        <taxon>Pseudomonadati</taxon>
        <taxon>Pseudomonadota</taxon>
        <taxon>Betaproteobacteria</taxon>
        <taxon>Burkholderiales</taxon>
        <taxon>Oxalobacteraceae</taxon>
        <taxon>Noviherbaspirillum</taxon>
    </lineage>
</organism>
<sequence>MLSGLGHLLGIVWAAPLTAFGLLVGLPIVLWRGHVQFVHAWAPAILIRGPIADFLLRRHPFGAMNAMTIGHVVIATHDGLSSRVLIHELAHVRQGARWGILFPLAYLASSLWALIRGKDAYWHNRFEIAARRAEKRI</sequence>
<evidence type="ECO:0000256" key="1">
    <source>
        <dbReference type="SAM" id="Phobius"/>
    </source>
</evidence>
<keyword evidence="3" id="KW-1185">Reference proteome</keyword>